<feature type="transmembrane region" description="Helical" evidence="1">
    <location>
        <begin position="54"/>
        <end position="76"/>
    </location>
</feature>
<evidence type="ECO:0000313" key="2">
    <source>
        <dbReference type="EMBL" id="KRL62089.1"/>
    </source>
</evidence>
<accession>A0A0R1S082</accession>
<dbReference type="STRING" id="1423747.FC69_GL000961"/>
<proteinExistence type="predicted"/>
<sequence length="259" mass="29341">MFKAMLRYRLTELWSTVLKTLLGVFMTVVVAAIIAVGVSLYQHVDFSWIEYVKFIAYAMVFGGLIASQIVIMIAAFTSVRPFFEFGIQNGISRQTSYATQLVTLFSTQTITFLIGYLLAVWMNYNASLAFLLAPRVVIMVILVGWLLLASALQISSFMTLFEKKMWWVIFVIYIVWSVVYNQYLAPILTSILPAWAKALSFDVVVIFGDTQSADSMLHVSQQPMAWISLLISILVPLIIAGVCQHFMQTRRLAFTLRKD</sequence>
<dbReference type="AlphaFoldDB" id="A0A0R1S082"/>
<dbReference type="OrthoDB" id="2318361at2"/>
<dbReference type="Proteomes" id="UP000051264">
    <property type="component" value="Unassembled WGS sequence"/>
</dbReference>
<feature type="transmembrane region" description="Helical" evidence="1">
    <location>
        <begin position="128"/>
        <end position="152"/>
    </location>
</feature>
<dbReference type="eggNOG" id="ENOG5030S7W">
    <property type="taxonomic scope" value="Bacteria"/>
</dbReference>
<gene>
    <name evidence="2" type="ORF">FC69_GL000961</name>
</gene>
<evidence type="ECO:0000256" key="1">
    <source>
        <dbReference type="SAM" id="Phobius"/>
    </source>
</evidence>
<organism evidence="2 3">
    <name type="scientific">Latilactobacillus fuchuensis DSM 14340 = JCM 11249</name>
    <dbReference type="NCBI Taxonomy" id="1423747"/>
    <lineage>
        <taxon>Bacteria</taxon>
        <taxon>Bacillati</taxon>
        <taxon>Bacillota</taxon>
        <taxon>Bacilli</taxon>
        <taxon>Lactobacillales</taxon>
        <taxon>Lactobacillaceae</taxon>
        <taxon>Latilactobacillus</taxon>
    </lineage>
</organism>
<protein>
    <submittedName>
        <fullName evidence="2">Uncharacterized protein</fullName>
    </submittedName>
</protein>
<name>A0A0R1S082_9LACO</name>
<dbReference type="EMBL" id="AZEX01000001">
    <property type="protein sequence ID" value="KRL62089.1"/>
    <property type="molecule type" value="Genomic_DNA"/>
</dbReference>
<feature type="transmembrane region" description="Helical" evidence="1">
    <location>
        <begin position="97"/>
        <end position="122"/>
    </location>
</feature>
<keyword evidence="1" id="KW-0812">Transmembrane</keyword>
<feature type="transmembrane region" description="Helical" evidence="1">
    <location>
        <begin position="21"/>
        <end position="42"/>
    </location>
</feature>
<keyword evidence="1" id="KW-0472">Membrane</keyword>
<feature type="transmembrane region" description="Helical" evidence="1">
    <location>
        <begin position="224"/>
        <end position="247"/>
    </location>
</feature>
<reference evidence="2 3" key="1">
    <citation type="journal article" date="2015" name="Genome Announc.">
        <title>Expanding the biotechnology potential of lactobacilli through comparative genomics of 213 strains and associated genera.</title>
        <authorList>
            <person name="Sun Z."/>
            <person name="Harris H.M."/>
            <person name="McCann A."/>
            <person name="Guo C."/>
            <person name="Argimon S."/>
            <person name="Zhang W."/>
            <person name="Yang X."/>
            <person name="Jeffery I.B."/>
            <person name="Cooney J.C."/>
            <person name="Kagawa T.F."/>
            <person name="Liu W."/>
            <person name="Song Y."/>
            <person name="Salvetti E."/>
            <person name="Wrobel A."/>
            <person name="Rasinkangas P."/>
            <person name="Parkhill J."/>
            <person name="Rea M.C."/>
            <person name="O'Sullivan O."/>
            <person name="Ritari J."/>
            <person name="Douillard F.P."/>
            <person name="Paul Ross R."/>
            <person name="Yang R."/>
            <person name="Briner A.E."/>
            <person name="Felis G.E."/>
            <person name="de Vos W.M."/>
            <person name="Barrangou R."/>
            <person name="Klaenhammer T.R."/>
            <person name="Caufield P.W."/>
            <person name="Cui Y."/>
            <person name="Zhang H."/>
            <person name="O'Toole P.W."/>
        </authorList>
    </citation>
    <scope>NUCLEOTIDE SEQUENCE [LARGE SCALE GENOMIC DNA]</scope>
    <source>
        <strain evidence="2 3">DSM 14340</strain>
    </source>
</reference>
<dbReference type="PATRIC" id="fig|1423747.3.peg.981"/>
<keyword evidence="1" id="KW-1133">Transmembrane helix</keyword>
<dbReference type="RefSeq" id="WP_025082569.1">
    <property type="nucleotide sequence ID" value="NZ_AZEX01000001.1"/>
</dbReference>
<evidence type="ECO:0000313" key="3">
    <source>
        <dbReference type="Proteomes" id="UP000051264"/>
    </source>
</evidence>
<feature type="transmembrane region" description="Helical" evidence="1">
    <location>
        <begin position="164"/>
        <end position="183"/>
    </location>
</feature>
<comment type="caution">
    <text evidence="2">The sequence shown here is derived from an EMBL/GenBank/DDBJ whole genome shotgun (WGS) entry which is preliminary data.</text>
</comment>